<dbReference type="InterPro" id="IPR011876">
    <property type="entry name" value="IsopentenylPP_isomerase_typ1"/>
</dbReference>
<evidence type="ECO:0000256" key="9">
    <source>
        <dbReference type="ARBA" id="ARBA00023235"/>
    </source>
</evidence>
<gene>
    <name evidence="13" type="primary">idi</name>
    <name evidence="13" type="ORF">H4K34_01075</name>
</gene>
<evidence type="ECO:0000256" key="7">
    <source>
        <dbReference type="ARBA" id="ARBA00023211"/>
    </source>
</evidence>
<evidence type="ECO:0000256" key="8">
    <source>
        <dbReference type="ARBA" id="ARBA00023229"/>
    </source>
</evidence>
<dbReference type="PROSITE" id="PS51462">
    <property type="entry name" value="NUDIX"/>
    <property type="match status" value="1"/>
</dbReference>
<comment type="pathway">
    <text evidence="1">Isoprenoid biosynthesis; dimethylallyl diphosphate biosynthesis; dimethylallyl diphosphate from isopentenyl diphosphate: step 1/1.</text>
</comment>
<keyword evidence="5" id="KW-0479">Metal-binding</keyword>
<evidence type="ECO:0000256" key="2">
    <source>
        <dbReference type="ARBA" id="ARBA00007579"/>
    </source>
</evidence>
<dbReference type="PANTHER" id="PTHR10885:SF0">
    <property type="entry name" value="ISOPENTENYL-DIPHOSPHATE DELTA-ISOMERASE"/>
    <property type="match status" value="1"/>
</dbReference>
<keyword evidence="6" id="KW-0460">Magnesium</keyword>
<dbReference type="NCBIfam" id="NF002995">
    <property type="entry name" value="PRK03759.1"/>
    <property type="match status" value="1"/>
</dbReference>
<dbReference type="GO" id="GO:0050992">
    <property type="term" value="P:dimethylallyl diphosphate biosynthetic process"/>
    <property type="evidence" value="ECO:0007669"/>
    <property type="project" value="UniProtKB-UniPathway"/>
</dbReference>
<keyword evidence="14" id="KW-1185">Reference proteome</keyword>
<name>A0A7H0VFG6_9FLAO</name>
<dbReference type="PIRSF" id="PIRSF018427">
    <property type="entry name" value="Isopntndiph_ism"/>
    <property type="match status" value="1"/>
</dbReference>
<evidence type="ECO:0000256" key="1">
    <source>
        <dbReference type="ARBA" id="ARBA00004826"/>
    </source>
</evidence>
<feature type="active site" evidence="11">
    <location>
        <position position="112"/>
    </location>
</feature>
<dbReference type="EMBL" id="CP060139">
    <property type="protein sequence ID" value="QNR24464.1"/>
    <property type="molecule type" value="Genomic_DNA"/>
</dbReference>
<keyword evidence="4" id="KW-0963">Cytoplasm</keyword>
<dbReference type="Pfam" id="PF00293">
    <property type="entry name" value="NUDIX"/>
    <property type="match status" value="1"/>
</dbReference>
<protein>
    <recommendedName>
        <fullName evidence="3 10">Isopentenyl-diphosphate delta-isomerase</fullName>
        <ecNumber evidence="3 10">5.3.3.2</ecNumber>
    </recommendedName>
</protein>
<dbReference type="AlphaFoldDB" id="A0A7H0VFG6"/>
<accession>A0A7H0VFG6</accession>
<feature type="domain" description="Nudix hydrolase" evidence="12">
    <location>
        <begin position="28"/>
        <end position="160"/>
    </location>
</feature>
<dbReference type="NCBIfam" id="TIGR02150">
    <property type="entry name" value="IPP_isom_1"/>
    <property type="match status" value="1"/>
</dbReference>
<dbReference type="HAMAP" id="MF_00202">
    <property type="entry name" value="Idi"/>
    <property type="match status" value="1"/>
</dbReference>
<dbReference type="Proteomes" id="UP000516305">
    <property type="component" value="Chromosome"/>
</dbReference>
<dbReference type="InterPro" id="IPR000086">
    <property type="entry name" value="NUDIX_hydrolase_dom"/>
</dbReference>
<evidence type="ECO:0000256" key="3">
    <source>
        <dbReference type="ARBA" id="ARBA00012057"/>
    </source>
</evidence>
<reference evidence="13 14" key="1">
    <citation type="submission" date="2020-08" db="EMBL/GenBank/DDBJ databases">
        <title>Croceimicrobium hydrocarbonivorans gen. nov., sp. nov., a novel marine bacterium isolated from a bacterial consortium that degrades polyethylene terephthalate.</title>
        <authorList>
            <person name="Liu R."/>
        </authorList>
    </citation>
    <scope>NUCLEOTIDE SEQUENCE [LARGE SCALE GENOMIC DNA]</scope>
    <source>
        <strain evidence="13 14">A20-9</strain>
    </source>
</reference>
<organism evidence="13 14">
    <name type="scientific">Croceimicrobium hydrocarbonivorans</name>
    <dbReference type="NCBI Taxonomy" id="2761580"/>
    <lineage>
        <taxon>Bacteria</taxon>
        <taxon>Pseudomonadati</taxon>
        <taxon>Bacteroidota</taxon>
        <taxon>Flavobacteriia</taxon>
        <taxon>Flavobacteriales</taxon>
        <taxon>Owenweeksiaceae</taxon>
        <taxon>Croceimicrobium</taxon>
    </lineage>
</organism>
<dbReference type="SUPFAM" id="SSF55811">
    <property type="entry name" value="Nudix"/>
    <property type="match status" value="1"/>
</dbReference>
<keyword evidence="7" id="KW-0464">Manganese</keyword>
<dbReference type="GO" id="GO:0004452">
    <property type="term" value="F:isopentenyl-diphosphate delta-isomerase activity"/>
    <property type="evidence" value="ECO:0007669"/>
    <property type="project" value="UniProtKB-UniRule"/>
</dbReference>
<evidence type="ECO:0000256" key="5">
    <source>
        <dbReference type="ARBA" id="ARBA00022723"/>
    </source>
</evidence>
<dbReference type="GO" id="GO:0046872">
    <property type="term" value="F:metal ion binding"/>
    <property type="evidence" value="ECO:0007669"/>
    <property type="project" value="UniProtKB-KW"/>
</dbReference>
<dbReference type="UniPathway" id="UPA00059">
    <property type="reaction ID" value="UER00104"/>
</dbReference>
<dbReference type="KEGG" id="chyd:H4K34_01075"/>
<dbReference type="PANTHER" id="PTHR10885">
    <property type="entry name" value="ISOPENTENYL-DIPHOSPHATE DELTA-ISOMERASE"/>
    <property type="match status" value="1"/>
</dbReference>
<evidence type="ECO:0000256" key="10">
    <source>
        <dbReference type="NCBIfam" id="TIGR02150"/>
    </source>
</evidence>
<sequence>MAEEVILVDAQDQELGLMEKMEAHRKGLLHRAFSVFVLNAKGELMLQQRAAEKYHSGTLWTNTCCSHPRKGETAEEAAHRRLMEEMGFDCPVEKVLEFTYRADLDKGMIEHEYDHLFIGHFDGEPQINPAEVMSWKWVSIEALSQDIELHPENYTAWFKIIWKQFEAHVNQLS</sequence>
<keyword evidence="9 13" id="KW-0413">Isomerase</keyword>
<dbReference type="GO" id="GO:0005737">
    <property type="term" value="C:cytoplasm"/>
    <property type="evidence" value="ECO:0007669"/>
    <property type="project" value="TreeGrafter"/>
</dbReference>
<evidence type="ECO:0000313" key="14">
    <source>
        <dbReference type="Proteomes" id="UP000516305"/>
    </source>
</evidence>
<feature type="active site" evidence="11">
    <location>
        <position position="65"/>
    </location>
</feature>
<evidence type="ECO:0000259" key="12">
    <source>
        <dbReference type="PROSITE" id="PS51462"/>
    </source>
</evidence>
<dbReference type="GO" id="GO:0009240">
    <property type="term" value="P:isopentenyl diphosphate biosynthetic process"/>
    <property type="evidence" value="ECO:0007669"/>
    <property type="project" value="TreeGrafter"/>
</dbReference>
<proteinExistence type="inferred from homology"/>
<comment type="similarity">
    <text evidence="2">Belongs to the IPP isomerase type 1 family.</text>
</comment>
<evidence type="ECO:0000256" key="6">
    <source>
        <dbReference type="ARBA" id="ARBA00022842"/>
    </source>
</evidence>
<keyword evidence="8" id="KW-0414">Isoprene biosynthesis</keyword>
<dbReference type="InterPro" id="IPR056375">
    <property type="entry name" value="Idi_bact"/>
</dbReference>
<evidence type="ECO:0000313" key="13">
    <source>
        <dbReference type="EMBL" id="QNR24464.1"/>
    </source>
</evidence>
<dbReference type="EC" id="5.3.3.2" evidence="3 10"/>
<evidence type="ECO:0000256" key="4">
    <source>
        <dbReference type="ARBA" id="ARBA00022490"/>
    </source>
</evidence>
<dbReference type="CDD" id="cd02885">
    <property type="entry name" value="NUDIX_IPP_Isomerase"/>
    <property type="match status" value="1"/>
</dbReference>
<evidence type="ECO:0000256" key="11">
    <source>
        <dbReference type="PIRSR" id="PIRSR018427-1"/>
    </source>
</evidence>
<dbReference type="Gene3D" id="3.90.79.10">
    <property type="entry name" value="Nucleoside Triphosphate Pyrophosphohydrolase"/>
    <property type="match status" value="1"/>
</dbReference>
<dbReference type="InterPro" id="IPR015797">
    <property type="entry name" value="NUDIX_hydrolase-like_dom_sf"/>
</dbReference>
<dbReference type="RefSeq" id="WP_210758990.1">
    <property type="nucleotide sequence ID" value="NZ_CP060139.1"/>
</dbReference>